<dbReference type="InParanoid" id="A0A420XM73"/>
<dbReference type="InterPro" id="IPR051082">
    <property type="entry name" value="Pentapeptide-BTB/POZ_domain"/>
</dbReference>
<keyword evidence="3" id="KW-1185">Reference proteome</keyword>
<dbReference type="SUPFAM" id="SSF141571">
    <property type="entry name" value="Pentapeptide repeat-like"/>
    <property type="match status" value="1"/>
</dbReference>
<reference evidence="2 3" key="1">
    <citation type="submission" date="2018-10" db="EMBL/GenBank/DDBJ databases">
        <title>Genomic Encyclopedia of Archaeal and Bacterial Type Strains, Phase II (KMG-II): from individual species to whole genera.</title>
        <authorList>
            <person name="Goeker M."/>
        </authorList>
    </citation>
    <scope>NUCLEOTIDE SEQUENCE [LARGE SCALE GENOMIC DNA]</scope>
    <source>
        <strain evidence="2 3">RP-AC37</strain>
    </source>
</reference>
<dbReference type="Proteomes" id="UP000281955">
    <property type="component" value="Unassembled WGS sequence"/>
</dbReference>
<dbReference type="Gene3D" id="2.160.20.80">
    <property type="entry name" value="E3 ubiquitin-protein ligase SopA"/>
    <property type="match status" value="1"/>
</dbReference>
<dbReference type="Pfam" id="PF00805">
    <property type="entry name" value="Pentapeptide"/>
    <property type="match status" value="1"/>
</dbReference>
<evidence type="ECO:0000259" key="1">
    <source>
        <dbReference type="Pfam" id="PF23894"/>
    </source>
</evidence>
<protein>
    <submittedName>
        <fullName evidence="2">Pentapeptide repeat protein</fullName>
    </submittedName>
</protein>
<organism evidence="2 3">
    <name type="scientific">Motilibacter peucedani</name>
    <dbReference type="NCBI Taxonomy" id="598650"/>
    <lineage>
        <taxon>Bacteria</taxon>
        <taxon>Bacillati</taxon>
        <taxon>Actinomycetota</taxon>
        <taxon>Actinomycetes</taxon>
        <taxon>Motilibacterales</taxon>
        <taxon>Motilibacteraceae</taxon>
        <taxon>Motilibacter</taxon>
    </lineage>
</organism>
<feature type="domain" description="SV2A/B/C luminal" evidence="1">
    <location>
        <begin position="12"/>
        <end position="83"/>
    </location>
</feature>
<name>A0A420XM73_9ACTN</name>
<sequence length="157" mass="17120">MDVDELDLDGASFAGEEFYDLDLTEAASTGSTFDRCAFRGVRFNCSTHTDSAFTNCTFVRCSFFDARFVRTKMTGSRFEECTFDLLQVDGGEWSFVALRHAELGKASFEGVRMREADLRGSDLSSLDARATTVAGAKVSYDQAVVLAAALGFDVLPA</sequence>
<proteinExistence type="predicted"/>
<dbReference type="EMBL" id="RBWV01000014">
    <property type="protein sequence ID" value="RKS71516.1"/>
    <property type="molecule type" value="Genomic_DNA"/>
</dbReference>
<dbReference type="OrthoDB" id="2579959at2"/>
<evidence type="ECO:0000313" key="2">
    <source>
        <dbReference type="EMBL" id="RKS71516.1"/>
    </source>
</evidence>
<gene>
    <name evidence="2" type="ORF">CLV35_3316</name>
</gene>
<dbReference type="Pfam" id="PF23894">
    <property type="entry name" value="LD_SV2"/>
    <property type="match status" value="1"/>
</dbReference>
<dbReference type="PANTHER" id="PTHR14136:SF17">
    <property type="entry name" value="BTB_POZ DOMAIN-CONTAINING PROTEIN KCTD9"/>
    <property type="match status" value="1"/>
</dbReference>
<dbReference type="AlphaFoldDB" id="A0A420XM73"/>
<dbReference type="InterPro" id="IPR055415">
    <property type="entry name" value="LD_SV2"/>
</dbReference>
<dbReference type="PANTHER" id="PTHR14136">
    <property type="entry name" value="BTB_POZ DOMAIN-CONTAINING PROTEIN KCTD9"/>
    <property type="match status" value="1"/>
</dbReference>
<comment type="caution">
    <text evidence="2">The sequence shown here is derived from an EMBL/GenBank/DDBJ whole genome shotgun (WGS) entry which is preliminary data.</text>
</comment>
<dbReference type="InterPro" id="IPR001646">
    <property type="entry name" value="5peptide_repeat"/>
</dbReference>
<accession>A0A420XM73</accession>
<dbReference type="RefSeq" id="WP_121194566.1">
    <property type="nucleotide sequence ID" value="NZ_RBWV01000014.1"/>
</dbReference>
<evidence type="ECO:0000313" key="3">
    <source>
        <dbReference type="Proteomes" id="UP000281955"/>
    </source>
</evidence>